<organism evidence="3 4">
    <name type="scientific">Rangifer tarandus platyrhynchus</name>
    <name type="common">Svalbard reindeer</name>
    <dbReference type="NCBI Taxonomy" id="3082113"/>
    <lineage>
        <taxon>Eukaryota</taxon>
        <taxon>Metazoa</taxon>
        <taxon>Chordata</taxon>
        <taxon>Craniata</taxon>
        <taxon>Vertebrata</taxon>
        <taxon>Euteleostomi</taxon>
        <taxon>Mammalia</taxon>
        <taxon>Eutheria</taxon>
        <taxon>Laurasiatheria</taxon>
        <taxon>Artiodactyla</taxon>
        <taxon>Ruminantia</taxon>
        <taxon>Pecora</taxon>
        <taxon>Cervidae</taxon>
        <taxon>Odocoileinae</taxon>
        <taxon>Rangifer</taxon>
    </lineage>
</organism>
<evidence type="ECO:0000313" key="3">
    <source>
        <dbReference type="EMBL" id="CAI9164778.1"/>
    </source>
</evidence>
<dbReference type="InterPro" id="IPR011989">
    <property type="entry name" value="ARM-like"/>
</dbReference>
<feature type="region of interest" description="Disordered" evidence="1">
    <location>
        <begin position="98"/>
        <end position="133"/>
    </location>
</feature>
<dbReference type="Gene3D" id="1.25.10.10">
    <property type="entry name" value="Leucine-rich Repeat Variant"/>
    <property type="match status" value="1"/>
</dbReference>
<dbReference type="SUPFAM" id="SSF48371">
    <property type="entry name" value="ARM repeat"/>
    <property type="match status" value="1"/>
</dbReference>
<keyword evidence="4" id="KW-1185">Reference proteome</keyword>
<sequence>MLSSGRGRPSPSRGFPEGAGASSGSDRPALQDSSRGSQYTRAVRRRTGEDRRRGPMKGVRLTGARANAEAEFRAGKIEPSHPIWRLPREQQLCAVTRAPAAPAASPRDRSSMDQTPGRMLGQPLSSPTTQSKKKSMSVMSFFSKVSWNLRLQKQEPLKNVFFILAETARDPSVKKRHMVMRGLGTMACETPDKVRKYKKIILDLLVHGLYDPVSSEVIHESMKTLTIILGKMQGKALGSFFIDITLQTRTLLDDENDSLRYSAFVLFGQLAALAGRKWKRFFTRQVKQTQDSLLTHLQDRNPQVATACKTTFQACSPYLRQSKDYSFQNEEDQRNPKLCRQLSHYHPELLQFFYANKIL</sequence>
<reference evidence="3" key="1">
    <citation type="submission" date="2023-04" db="EMBL/GenBank/DDBJ databases">
        <authorList>
            <consortium name="ELIXIR-Norway"/>
        </authorList>
    </citation>
    <scope>NUCLEOTIDE SEQUENCE [LARGE SCALE GENOMIC DNA]</scope>
</reference>
<dbReference type="PANTHER" id="PTHR23120:SF39">
    <property type="entry name" value="MAESTRO"/>
    <property type="match status" value="1"/>
</dbReference>
<dbReference type="PANTHER" id="PTHR23120">
    <property type="entry name" value="MAESTRO-RELATED HEAT DOMAIN-CONTAINING"/>
    <property type="match status" value="1"/>
</dbReference>
<proteinExistence type="predicted"/>
<feature type="compositionally biased region" description="Polar residues" evidence="1">
    <location>
        <begin position="31"/>
        <end position="40"/>
    </location>
</feature>
<name>A0ABN8YWH4_RANTA</name>
<dbReference type="EMBL" id="OX459959">
    <property type="protein sequence ID" value="CAI9164778.1"/>
    <property type="molecule type" value="Genomic_DNA"/>
</dbReference>
<accession>A0ABN8YWH4</accession>
<evidence type="ECO:0000259" key="2">
    <source>
        <dbReference type="Pfam" id="PF23227"/>
    </source>
</evidence>
<dbReference type="Proteomes" id="UP001176941">
    <property type="component" value="Chromosome 23"/>
</dbReference>
<dbReference type="InterPro" id="IPR045206">
    <property type="entry name" value="Maestro_heat-like_prot"/>
</dbReference>
<dbReference type="Pfam" id="PF23227">
    <property type="entry name" value="HEAT_MROH2B_C"/>
    <property type="match status" value="1"/>
</dbReference>
<evidence type="ECO:0000313" key="4">
    <source>
        <dbReference type="Proteomes" id="UP001176941"/>
    </source>
</evidence>
<dbReference type="InterPro" id="IPR055406">
    <property type="entry name" value="HEAT_Maestro"/>
</dbReference>
<feature type="compositionally biased region" description="Low complexity" evidence="1">
    <location>
        <begin position="1"/>
        <end position="16"/>
    </location>
</feature>
<gene>
    <name evidence="3" type="ORF">MRATA1EN1_LOCUS13740</name>
</gene>
<evidence type="ECO:0000256" key="1">
    <source>
        <dbReference type="SAM" id="MobiDB-lite"/>
    </source>
</evidence>
<dbReference type="InterPro" id="IPR016024">
    <property type="entry name" value="ARM-type_fold"/>
</dbReference>
<feature type="domain" description="Maestro/Maestro-like HEAT-repeats" evidence="2">
    <location>
        <begin position="164"/>
        <end position="356"/>
    </location>
</feature>
<protein>
    <recommendedName>
        <fullName evidence="2">Maestro/Maestro-like HEAT-repeats domain-containing protein</fullName>
    </recommendedName>
</protein>
<feature type="region of interest" description="Disordered" evidence="1">
    <location>
        <begin position="1"/>
        <end position="72"/>
    </location>
</feature>